<dbReference type="InterPro" id="IPR020097">
    <property type="entry name" value="PsdUridine_synth_TruA_a/b_dom"/>
</dbReference>
<dbReference type="PANTHER" id="PTHR11142">
    <property type="entry name" value="PSEUDOURIDYLATE SYNTHASE"/>
    <property type="match status" value="1"/>
</dbReference>
<dbReference type="InterPro" id="IPR020094">
    <property type="entry name" value="TruA/RsuA/RluB/E/F_N"/>
</dbReference>
<proteinExistence type="inferred from homology"/>
<feature type="binding site" evidence="4">
    <location>
        <position position="132"/>
    </location>
    <ligand>
        <name>substrate</name>
    </ligand>
</feature>
<comment type="catalytic activity">
    <reaction evidence="4 5">
        <text>uridine(38/39/40) in tRNA = pseudouridine(38/39/40) in tRNA</text>
        <dbReference type="Rhea" id="RHEA:22376"/>
        <dbReference type="Rhea" id="RHEA-COMP:10085"/>
        <dbReference type="Rhea" id="RHEA-COMP:10087"/>
        <dbReference type="ChEBI" id="CHEBI:65314"/>
        <dbReference type="ChEBI" id="CHEBI:65315"/>
        <dbReference type="EC" id="5.4.99.12"/>
    </reaction>
</comment>
<evidence type="ECO:0000256" key="5">
    <source>
        <dbReference type="RuleBase" id="RU003792"/>
    </source>
</evidence>
<dbReference type="SUPFAM" id="SSF55120">
    <property type="entry name" value="Pseudouridine synthase"/>
    <property type="match status" value="1"/>
</dbReference>
<keyword evidence="8" id="KW-1185">Reference proteome</keyword>
<organism evidence="7 8">
    <name type="scientific">Tomitella cavernea</name>
    <dbReference type="NCBI Taxonomy" id="1387982"/>
    <lineage>
        <taxon>Bacteria</taxon>
        <taxon>Bacillati</taxon>
        <taxon>Actinomycetota</taxon>
        <taxon>Actinomycetes</taxon>
        <taxon>Mycobacteriales</taxon>
        <taxon>Tomitella</taxon>
    </lineage>
</organism>
<dbReference type="Gene3D" id="3.30.70.580">
    <property type="entry name" value="Pseudouridine synthase I, catalytic domain, N-terminal subdomain"/>
    <property type="match status" value="1"/>
</dbReference>
<evidence type="ECO:0000256" key="1">
    <source>
        <dbReference type="ARBA" id="ARBA00009375"/>
    </source>
</evidence>
<gene>
    <name evidence="4 7" type="primary">truA</name>
    <name evidence="7" type="ORF">GCM10023353_08910</name>
</gene>
<evidence type="ECO:0000256" key="3">
    <source>
        <dbReference type="ARBA" id="ARBA00023235"/>
    </source>
</evidence>
<evidence type="ECO:0000256" key="2">
    <source>
        <dbReference type="ARBA" id="ARBA00022694"/>
    </source>
</evidence>
<dbReference type="PANTHER" id="PTHR11142:SF0">
    <property type="entry name" value="TRNA PSEUDOURIDINE SYNTHASE-LIKE 1"/>
    <property type="match status" value="1"/>
</dbReference>
<dbReference type="CDD" id="cd02570">
    <property type="entry name" value="PseudoU_synth_EcTruA"/>
    <property type="match status" value="1"/>
</dbReference>
<accession>A0ABP9CDW7</accession>
<sequence>MEDSFHRAGEPVAADSGGGLTRLRLDIAYDGTDFSGWAKQPGLRTVCGVLEDALATVLRTPAHLTVAGRTDAGVHAAAQVAHLDLATDAVPDEPSRLVRRFARLLPQDVRIRAFTRVPADFDARFSALRRHYAYRVTAAESGADPVRARDTAVWRGPVDLEAMRQASAALVGLHDFAAYCRRRDGATTVRELQRFEWAEDGEGVLVAQVSADAFCWSMVRSLVGAALTVGQGRRAPQWMTDLLAERERSSAVPVAPAKGLSLAGVDYPPDDALAARNRRTMDKRGPVEAGDGVAAPGGCCGG</sequence>
<comment type="caution">
    <text evidence="4">Lacks conserved residue(s) required for the propagation of feature annotation.</text>
</comment>
<name>A0ABP9CDW7_9ACTN</name>
<dbReference type="Pfam" id="PF01416">
    <property type="entry name" value="PseudoU_synth_1"/>
    <property type="match status" value="2"/>
</dbReference>
<evidence type="ECO:0000259" key="6">
    <source>
        <dbReference type="Pfam" id="PF01416"/>
    </source>
</evidence>
<comment type="caution">
    <text evidence="7">The sequence shown here is derived from an EMBL/GenBank/DDBJ whole genome shotgun (WGS) entry which is preliminary data.</text>
</comment>
<dbReference type="PIRSF" id="PIRSF001430">
    <property type="entry name" value="tRNA_psdUrid_synth"/>
    <property type="match status" value="1"/>
</dbReference>
<keyword evidence="2 4" id="KW-0819">tRNA processing</keyword>
<comment type="function">
    <text evidence="4">Formation of pseudouridine at positions 38, 39 and 40 in the anticodon stem and loop of transfer RNAs.</text>
</comment>
<feature type="active site" description="Nucleophile" evidence="4">
    <location>
        <position position="71"/>
    </location>
</feature>
<dbReference type="InterPro" id="IPR020095">
    <property type="entry name" value="PsdUridine_synth_TruA_C"/>
</dbReference>
<dbReference type="Gene3D" id="3.30.70.660">
    <property type="entry name" value="Pseudouridine synthase I, catalytic domain, C-terminal subdomain"/>
    <property type="match status" value="1"/>
</dbReference>
<evidence type="ECO:0000313" key="7">
    <source>
        <dbReference type="EMBL" id="GAA4807612.1"/>
    </source>
</evidence>
<evidence type="ECO:0000313" key="8">
    <source>
        <dbReference type="Proteomes" id="UP001500839"/>
    </source>
</evidence>
<dbReference type="HAMAP" id="MF_00171">
    <property type="entry name" value="TruA"/>
    <property type="match status" value="1"/>
</dbReference>
<dbReference type="NCBIfam" id="TIGR00071">
    <property type="entry name" value="hisT_truA"/>
    <property type="match status" value="1"/>
</dbReference>
<dbReference type="Proteomes" id="UP001500839">
    <property type="component" value="Unassembled WGS sequence"/>
</dbReference>
<dbReference type="EMBL" id="BAABKQ010000001">
    <property type="protein sequence ID" value="GAA4807612.1"/>
    <property type="molecule type" value="Genomic_DNA"/>
</dbReference>
<dbReference type="InterPro" id="IPR020103">
    <property type="entry name" value="PsdUridine_synth_cat_dom_sf"/>
</dbReference>
<evidence type="ECO:0000256" key="4">
    <source>
        <dbReference type="HAMAP-Rule" id="MF_00171"/>
    </source>
</evidence>
<keyword evidence="3 4" id="KW-0413">Isomerase</keyword>
<dbReference type="RefSeq" id="WP_307810623.1">
    <property type="nucleotide sequence ID" value="NZ_BAABKQ010000001.1"/>
</dbReference>
<feature type="domain" description="Pseudouridine synthase I TruA alpha/beta" evidence="6">
    <location>
        <begin position="166"/>
        <end position="268"/>
    </location>
</feature>
<feature type="domain" description="Pseudouridine synthase I TruA alpha/beta" evidence="6">
    <location>
        <begin position="28"/>
        <end position="125"/>
    </location>
</feature>
<comment type="similarity">
    <text evidence="1 4 5">Belongs to the tRNA pseudouridine synthase TruA family.</text>
</comment>
<protein>
    <recommendedName>
        <fullName evidence="4">tRNA pseudouridine synthase A</fullName>
        <ecNumber evidence="4">5.4.99.12</ecNumber>
    </recommendedName>
    <alternativeName>
        <fullName evidence="4">tRNA pseudouridine(38-40) synthase</fullName>
    </alternativeName>
    <alternativeName>
        <fullName evidence="4">tRNA pseudouridylate synthase I</fullName>
    </alternativeName>
    <alternativeName>
        <fullName evidence="4">tRNA-uridine isomerase I</fullName>
    </alternativeName>
</protein>
<dbReference type="EC" id="5.4.99.12" evidence="4"/>
<comment type="subunit">
    <text evidence="4">Homodimer.</text>
</comment>
<dbReference type="InterPro" id="IPR001406">
    <property type="entry name" value="PsdUridine_synth_TruA"/>
</dbReference>
<reference evidence="8" key="1">
    <citation type="journal article" date="2019" name="Int. J. Syst. Evol. Microbiol.">
        <title>The Global Catalogue of Microorganisms (GCM) 10K type strain sequencing project: providing services to taxonomists for standard genome sequencing and annotation.</title>
        <authorList>
            <consortium name="The Broad Institute Genomics Platform"/>
            <consortium name="The Broad Institute Genome Sequencing Center for Infectious Disease"/>
            <person name="Wu L."/>
            <person name="Ma J."/>
        </authorList>
    </citation>
    <scope>NUCLEOTIDE SEQUENCE [LARGE SCALE GENOMIC DNA]</scope>
    <source>
        <strain evidence="8">JCM 18542</strain>
    </source>
</reference>